<evidence type="ECO:0000313" key="1">
    <source>
        <dbReference type="EMBL" id="SMD05907.1"/>
    </source>
</evidence>
<dbReference type="Pfam" id="PF13310">
    <property type="entry name" value="Virulence_RhuM"/>
    <property type="match status" value="1"/>
</dbReference>
<proteinExistence type="predicted"/>
<accession>A0A1W2E8Q2</accession>
<protein>
    <submittedName>
        <fullName evidence="1">Uncharacterized conserved protein</fullName>
    </submittedName>
</protein>
<dbReference type="STRING" id="1121400.SAMN02746065_12634"/>
<dbReference type="OrthoDB" id="9802752at2"/>
<dbReference type="Proteomes" id="UP000192418">
    <property type="component" value="Unassembled WGS sequence"/>
</dbReference>
<dbReference type="PIRSF" id="PIRSF015268">
    <property type="entry name" value="Virulence_RhuM"/>
    <property type="match status" value="1"/>
</dbReference>
<dbReference type="PANTHER" id="PTHR35810:SF1">
    <property type="entry name" value="CYTOPLASMIC PROTEIN"/>
    <property type="match status" value="1"/>
</dbReference>
<organism evidence="1 2">
    <name type="scientific">Desulfocicer vacuolatum DSM 3385</name>
    <dbReference type="NCBI Taxonomy" id="1121400"/>
    <lineage>
        <taxon>Bacteria</taxon>
        <taxon>Pseudomonadati</taxon>
        <taxon>Thermodesulfobacteriota</taxon>
        <taxon>Desulfobacteria</taxon>
        <taxon>Desulfobacterales</taxon>
        <taxon>Desulfobacteraceae</taxon>
        <taxon>Desulfocicer</taxon>
    </lineage>
</organism>
<dbReference type="PANTHER" id="PTHR35810">
    <property type="entry name" value="CYTOPLASMIC PROTEIN-RELATED"/>
    <property type="match status" value="1"/>
</dbReference>
<reference evidence="1 2" key="1">
    <citation type="submission" date="2017-04" db="EMBL/GenBank/DDBJ databases">
        <authorList>
            <person name="Afonso C.L."/>
            <person name="Miller P.J."/>
            <person name="Scott M.A."/>
            <person name="Spackman E."/>
            <person name="Goraichik I."/>
            <person name="Dimitrov K.M."/>
            <person name="Suarez D.L."/>
            <person name="Swayne D.E."/>
        </authorList>
    </citation>
    <scope>NUCLEOTIDE SEQUENCE [LARGE SCALE GENOMIC DNA]</scope>
    <source>
        <strain evidence="1 2">DSM 3385</strain>
    </source>
</reference>
<dbReference type="RefSeq" id="WP_084071361.1">
    <property type="nucleotide sequence ID" value="NZ_FWXY01000026.1"/>
</dbReference>
<name>A0A1W2E8Q2_9BACT</name>
<dbReference type="EMBL" id="FWXY01000026">
    <property type="protein sequence ID" value="SMD05907.1"/>
    <property type="molecule type" value="Genomic_DNA"/>
</dbReference>
<sequence>MSNREKNQTYEIEQAKGQFLVYRAEDGTLKLDVRLEDETVWLTQPLMANLFQTSQQNISQHILNIYEEEELAPESTHKKYLSVRKEGKRQVKRLLDYYNLDMIISVGYRVKSHVATRFRIWATERLKEYIIKGFTLDDDRLKNPDLPFDYFEELTRRIQDIRTSERRFYQKITDIYATSIDYDPTMEISINFFKTVQNKMHWAITGQTAAEIIHSRVDAAKPNMGLTSYRGAKVRKQDVAIAKNYLYEEELAALNNLVEQYLVFAQGQAMRRLPMYMKDWIKKLDAFLSINDRDVLNHAGKISHEMAKQLAEKEYEKFHAGRLLDSKNKLSDFDKVVKQIETSVKKGDRR</sequence>
<evidence type="ECO:0000313" key="2">
    <source>
        <dbReference type="Proteomes" id="UP000192418"/>
    </source>
</evidence>
<keyword evidence="2" id="KW-1185">Reference proteome</keyword>
<dbReference type="AlphaFoldDB" id="A0A1W2E8Q2"/>
<gene>
    <name evidence="1" type="ORF">SAMN02746065_12634</name>
</gene>
<dbReference type="InterPro" id="IPR011204">
    <property type="entry name" value="Virulence_RhuM-like"/>
</dbReference>